<evidence type="ECO:0000313" key="3">
    <source>
        <dbReference type="Proteomes" id="UP000313390"/>
    </source>
</evidence>
<dbReference type="RefSeq" id="WP_140023027.1">
    <property type="nucleotide sequence ID" value="NZ_JACIEX010000018.1"/>
</dbReference>
<name>A0A5C5CC98_9HYPH</name>
<keyword evidence="4" id="KW-1185">Reference proteome</keyword>
<organism evidence="2 3">
    <name type="scientific">Brucella pecoris</name>
    <dbReference type="NCBI Taxonomy" id="867683"/>
    <lineage>
        <taxon>Bacteria</taxon>
        <taxon>Pseudomonadati</taxon>
        <taxon>Pseudomonadota</taxon>
        <taxon>Alphaproteobacteria</taxon>
        <taxon>Hyphomicrobiales</taxon>
        <taxon>Brucellaceae</taxon>
        <taxon>Brucella/Ochrobactrum group</taxon>
        <taxon>Brucella</taxon>
    </lineage>
</organism>
<dbReference type="EMBL" id="JACIEX010000018">
    <property type="protein sequence ID" value="MBB4096089.1"/>
    <property type="molecule type" value="Genomic_DNA"/>
</dbReference>
<sequence length="83" mass="8751">MTEHTIPANAEGLSKNQDKIKSAFETGLTLAALLNVCRAAVHLIEDDDGQFSKTVPGNLGKVLEHAEHLATDVLIGLEMAGAV</sequence>
<dbReference type="EMBL" id="VEWK01000019">
    <property type="protein sequence ID" value="TNV08910.1"/>
    <property type="molecule type" value="Genomic_DNA"/>
</dbReference>
<dbReference type="OrthoDB" id="8455193at2"/>
<evidence type="ECO:0000313" key="4">
    <source>
        <dbReference type="Proteomes" id="UP000553980"/>
    </source>
</evidence>
<comment type="caution">
    <text evidence="2">The sequence shown here is derived from an EMBL/GenBank/DDBJ whole genome shotgun (WGS) entry which is preliminary data.</text>
</comment>
<proteinExistence type="predicted"/>
<gene>
    <name evidence="2" type="ORF">FIB18_22770</name>
    <name evidence="1" type="ORF">GGQ79_004643</name>
</gene>
<protein>
    <submittedName>
        <fullName evidence="2">Uncharacterized protein</fullName>
    </submittedName>
</protein>
<reference evidence="2" key="2">
    <citation type="submission" date="2019-06" db="EMBL/GenBank/DDBJ databases">
        <authorList>
            <person name="Hu M."/>
        </authorList>
    </citation>
    <scope>NUCLEOTIDE SEQUENCE</scope>
    <source>
        <strain evidence="2">08RB2639</strain>
    </source>
</reference>
<dbReference type="Proteomes" id="UP000313390">
    <property type="component" value="Unassembled WGS sequence"/>
</dbReference>
<accession>A0A5C5CC98</accession>
<evidence type="ECO:0000313" key="1">
    <source>
        <dbReference type="EMBL" id="MBB4096089.1"/>
    </source>
</evidence>
<reference evidence="2 3" key="1">
    <citation type="journal article" date="2011" name="Int. J. Syst. Evol. Microbiol.">
        <title>Ochrobactrum pecoris sp. nov., isolated from farm animals.</title>
        <authorList>
            <person name="Kampfer P."/>
            <person name="Huber B."/>
            <person name="Busse H.J."/>
            <person name="Scholz H.C."/>
            <person name="Tomaso H."/>
            <person name="Hotzel H."/>
            <person name="Melzer F."/>
        </authorList>
    </citation>
    <scope>NUCLEOTIDE SEQUENCE [LARGE SCALE GENOMIC DNA]</scope>
    <source>
        <strain evidence="2 3">08RB2639</strain>
    </source>
</reference>
<dbReference type="AlphaFoldDB" id="A0A5C5CC98"/>
<evidence type="ECO:0000313" key="2">
    <source>
        <dbReference type="EMBL" id="TNV08910.1"/>
    </source>
</evidence>
<dbReference type="Proteomes" id="UP000553980">
    <property type="component" value="Unassembled WGS sequence"/>
</dbReference>
<reference evidence="1 4" key="3">
    <citation type="submission" date="2020-08" db="EMBL/GenBank/DDBJ databases">
        <title>Genomic Encyclopedia of Type Strains, Phase IV (KMG-IV): sequencing the most valuable type-strain genomes for metagenomic binning, comparative biology and taxonomic classification.</title>
        <authorList>
            <person name="Goeker M."/>
        </authorList>
    </citation>
    <scope>NUCLEOTIDE SEQUENCE [LARGE SCALE GENOMIC DNA]</scope>
    <source>
        <strain evidence="1 4">DSM 23868</strain>
    </source>
</reference>